<dbReference type="EMBL" id="KN818391">
    <property type="protein sequence ID" value="KIL56923.1"/>
    <property type="molecule type" value="Genomic_DNA"/>
</dbReference>
<accession>A0A0C2WL69</accession>
<dbReference type="OrthoDB" id="5396786at2759"/>
<dbReference type="GO" id="GO:0005737">
    <property type="term" value="C:cytoplasm"/>
    <property type="evidence" value="ECO:0007669"/>
    <property type="project" value="TreeGrafter"/>
</dbReference>
<dbReference type="HOGENOM" id="CLU_486667_0_0_1"/>
<dbReference type="STRING" id="946122.A0A0C2WL69"/>
<dbReference type="SUPFAM" id="SSF48371">
    <property type="entry name" value="ARM repeat"/>
    <property type="match status" value="1"/>
</dbReference>
<dbReference type="InterPro" id="IPR019516">
    <property type="entry name" value="Glomulin/ALF4"/>
</dbReference>
<dbReference type="InterPro" id="IPR013877">
    <property type="entry name" value="YAP-bd/ALF4/Glomulin"/>
</dbReference>
<dbReference type="GO" id="GO:0055105">
    <property type="term" value="F:ubiquitin-protein transferase inhibitor activity"/>
    <property type="evidence" value="ECO:0007669"/>
    <property type="project" value="TreeGrafter"/>
</dbReference>
<dbReference type="InterPro" id="IPR016024">
    <property type="entry name" value="ARM-type_fold"/>
</dbReference>
<name>A0A0C2WL69_AMAMK</name>
<reference evidence="1 2" key="1">
    <citation type="submission" date="2014-04" db="EMBL/GenBank/DDBJ databases">
        <title>Evolutionary Origins and Diversification of the Mycorrhizal Mutualists.</title>
        <authorList>
            <consortium name="DOE Joint Genome Institute"/>
            <consortium name="Mycorrhizal Genomics Consortium"/>
            <person name="Kohler A."/>
            <person name="Kuo A."/>
            <person name="Nagy L.G."/>
            <person name="Floudas D."/>
            <person name="Copeland A."/>
            <person name="Barry K.W."/>
            <person name="Cichocki N."/>
            <person name="Veneault-Fourrey C."/>
            <person name="LaButti K."/>
            <person name="Lindquist E.A."/>
            <person name="Lipzen A."/>
            <person name="Lundell T."/>
            <person name="Morin E."/>
            <person name="Murat C."/>
            <person name="Riley R."/>
            <person name="Ohm R."/>
            <person name="Sun H."/>
            <person name="Tunlid A."/>
            <person name="Henrissat B."/>
            <person name="Grigoriev I.V."/>
            <person name="Hibbett D.S."/>
            <person name="Martin F."/>
        </authorList>
    </citation>
    <scope>NUCLEOTIDE SEQUENCE [LARGE SCALE GENOMIC DNA]</scope>
    <source>
        <strain evidence="1 2">Koide BX008</strain>
    </source>
</reference>
<dbReference type="Pfam" id="PF08568">
    <property type="entry name" value="Kinetochor_Ybp2"/>
    <property type="match status" value="1"/>
</dbReference>
<sequence>MVLMQRIYLFSPLDTLSVLLPSGDPASRSIIRLLGIYSPAKEVIMAVQEALERLECFGGHVDDNEQSHSSPQDQLILLIGVYASAIPRLKLRRKSASDTLRSLMVELEKAVRTHGDGFSINQGRSVIRHTSSLVQEVSTWIKRVTESTEEQASCNEIMMNVLSVIIETSAHCIQSCAAKRAFAASFPTLVVDKSLTANWEEGEQAIQRAVVSSHSINLHSIERLHGRTSKPPARRMILLAHAFQELQIVDNDLLSKVLPGTMSAFQSSVALDECLALLLNILPNLKNSAISPEIITPLCTILSSVASTHPGPSIRHQCFRILSLLLSHSPPTLRLEALKELTTDPHLPQMRTAAVGLVKEAVLEGLASSSQHIFASRVFIQVFAPILFRTNPQDFFSKNFNPEEMHDSYEASRLIECLSLYYVLLQRDKANKTGIRDRDIIINTEKSFLAPLRMALARWEENHAPNVPMPIISLQISIERVENAIAALDIVKGEKS</sequence>
<proteinExistence type="predicted"/>
<dbReference type="AlphaFoldDB" id="A0A0C2WL69"/>
<gene>
    <name evidence="1" type="ORF">M378DRAFT_188495</name>
</gene>
<dbReference type="Proteomes" id="UP000054549">
    <property type="component" value="Unassembled WGS sequence"/>
</dbReference>
<dbReference type="PANTHER" id="PTHR15430:SF1">
    <property type="entry name" value="GLOMULIN"/>
    <property type="match status" value="1"/>
</dbReference>
<organism evidence="1 2">
    <name type="scientific">Amanita muscaria (strain Koide BX008)</name>
    <dbReference type="NCBI Taxonomy" id="946122"/>
    <lineage>
        <taxon>Eukaryota</taxon>
        <taxon>Fungi</taxon>
        <taxon>Dikarya</taxon>
        <taxon>Basidiomycota</taxon>
        <taxon>Agaricomycotina</taxon>
        <taxon>Agaricomycetes</taxon>
        <taxon>Agaricomycetidae</taxon>
        <taxon>Agaricales</taxon>
        <taxon>Pluteineae</taxon>
        <taxon>Amanitaceae</taxon>
        <taxon>Amanita</taxon>
    </lineage>
</organism>
<dbReference type="InParanoid" id="A0A0C2WL69"/>
<evidence type="ECO:0000313" key="1">
    <source>
        <dbReference type="EMBL" id="KIL56923.1"/>
    </source>
</evidence>
<dbReference type="PANTHER" id="PTHR15430">
    <property type="entry name" value="GLOMULIN"/>
    <property type="match status" value="1"/>
</dbReference>
<keyword evidence="2" id="KW-1185">Reference proteome</keyword>
<evidence type="ECO:0000313" key="2">
    <source>
        <dbReference type="Proteomes" id="UP000054549"/>
    </source>
</evidence>
<protein>
    <submittedName>
        <fullName evidence="1">Uncharacterized protein</fullName>
    </submittedName>
</protein>